<dbReference type="Gene3D" id="2.40.50.100">
    <property type="match status" value="1"/>
</dbReference>
<dbReference type="Proteomes" id="UP001500620">
    <property type="component" value="Unassembled WGS sequence"/>
</dbReference>
<protein>
    <recommendedName>
        <fullName evidence="1">MalK-like OB fold domain-containing protein</fullName>
    </recommendedName>
</protein>
<reference evidence="3" key="1">
    <citation type="journal article" date="2019" name="Int. J. Syst. Evol. Microbiol.">
        <title>The Global Catalogue of Microorganisms (GCM) 10K type strain sequencing project: providing services to taxonomists for standard genome sequencing and annotation.</title>
        <authorList>
            <consortium name="The Broad Institute Genomics Platform"/>
            <consortium name="The Broad Institute Genome Sequencing Center for Infectious Disease"/>
            <person name="Wu L."/>
            <person name="Ma J."/>
        </authorList>
    </citation>
    <scope>NUCLEOTIDE SEQUENCE [LARGE SCALE GENOMIC DNA]</scope>
    <source>
        <strain evidence="3">JCM 17441</strain>
    </source>
</reference>
<proteinExistence type="predicted"/>
<accession>A0ABP8DU96</accession>
<dbReference type="Pfam" id="PF17912">
    <property type="entry name" value="OB_MalK"/>
    <property type="match status" value="1"/>
</dbReference>
<keyword evidence="3" id="KW-1185">Reference proteome</keyword>
<dbReference type="Gene3D" id="2.40.50.140">
    <property type="entry name" value="Nucleic acid-binding proteins"/>
    <property type="match status" value="1"/>
</dbReference>
<dbReference type="SUPFAM" id="SSF50331">
    <property type="entry name" value="MOP-like"/>
    <property type="match status" value="1"/>
</dbReference>
<sequence>MSNISVLARDADPLVVAEPPINLVPAMLIERLISPVLVVGDQQVPVPALVRLRPALRRYLGRHIVIGVRPEHLQDAVVGLPATAGPAAVVLHGRVRLVRQAGQDRVVHLELADAAGGRQPAPTLVARVSRRSSVDVGGAIMLAVDTRHLLAFDADNGRSLW</sequence>
<evidence type="ECO:0000259" key="1">
    <source>
        <dbReference type="Pfam" id="PF17912"/>
    </source>
</evidence>
<gene>
    <name evidence="2" type="ORF">GCM10022255_108870</name>
</gene>
<feature type="domain" description="MalK-like OB fold" evidence="1">
    <location>
        <begin position="19"/>
        <end position="73"/>
    </location>
</feature>
<dbReference type="InterPro" id="IPR008995">
    <property type="entry name" value="Mo/tungstate-bd_C_term_dom"/>
</dbReference>
<organism evidence="2 3">
    <name type="scientific">Dactylosporangium darangshiense</name>
    <dbReference type="NCBI Taxonomy" id="579108"/>
    <lineage>
        <taxon>Bacteria</taxon>
        <taxon>Bacillati</taxon>
        <taxon>Actinomycetota</taxon>
        <taxon>Actinomycetes</taxon>
        <taxon>Micromonosporales</taxon>
        <taxon>Micromonosporaceae</taxon>
        <taxon>Dactylosporangium</taxon>
    </lineage>
</organism>
<evidence type="ECO:0000313" key="2">
    <source>
        <dbReference type="EMBL" id="GAA4263526.1"/>
    </source>
</evidence>
<name>A0ABP8DU96_9ACTN</name>
<evidence type="ECO:0000313" key="3">
    <source>
        <dbReference type="Proteomes" id="UP001500620"/>
    </source>
</evidence>
<comment type="caution">
    <text evidence="2">The sequence shown here is derived from an EMBL/GenBank/DDBJ whole genome shotgun (WGS) entry which is preliminary data.</text>
</comment>
<dbReference type="InterPro" id="IPR040582">
    <property type="entry name" value="OB_MalK-like"/>
</dbReference>
<dbReference type="RefSeq" id="WP_345143029.1">
    <property type="nucleotide sequence ID" value="NZ_BAABAT010000071.1"/>
</dbReference>
<dbReference type="InterPro" id="IPR012340">
    <property type="entry name" value="NA-bd_OB-fold"/>
</dbReference>
<dbReference type="EMBL" id="BAABAT010000071">
    <property type="protein sequence ID" value="GAA4263526.1"/>
    <property type="molecule type" value="Genomic_DNA"/>
</dbReference>